<sequence>MEETKMVIFDVLILMCALFDVVGASHRVHGKWNTLDEFVPEMGDDRRIPNQQQAISTNLLLGRSDARYLEISQECENDTKELLGSQQVEDYWDSVLWVCKADIDCILIIDDWDEVCTSVDGLPLSVDTFTLRCTDTSQKGYKYNLNMQVENYSDCVAQSCGDDDIEEIVNGTQNNYEFIKRFLMSEDIDCYNVDERNQLSTGGVFGLIIFVLLVFFLVLVCMKYMC</sequence>
<evidence type="ECO:0000313" key="3">
    <source>
        <dbReference type="EMBL" id="CAD9810013.1"/>
    </source>
</evidence>
<organism evidence="3">
    <name type="scientific">Attheya septentrionalis</name>
    <dbReference type="NCBI Taxonomy" id="420275"/>
    <lineage>
        <taxon>Eukaryota</taxon>
        <taxon>Sar</taxon>
        <taxon>Stramenopiles</taxon>
        <taxon>Ochrophyta</taxon>
        <taxon>Bacillariophyta</taxon>
        <taxon>Coscinodiscophyceae</taxon>
        <taxon>Chaetocerotophycidae</taxon>
        <taxon>Chaetocerotales</taxon>
        <taxon>Attheyaceae</taxon>
        <taxon>Attheya</taxon>
    </lineage>
</organism>
<accession>A0A7S2U6Y4</accession>
<dbReference type="EMBL" id="HBHQ01002826">
    <property type="protein sequence ID" value="CAD9810013.1"/>
    <property type="molecule type" value="Transcribed_RNA"/>
</dbReference>
<keyword evidence="1" id="KW-0812">Transmembrane</keyword>
<feature type="signal peptide" evidence="2">
    <location>
        <begin position="1"/>
        <end position="24"/>
    </location>
</feature>
<reference evidence="3" key="1">
    <citation type="submission" date="2021-01" db="EMBL/GenBank/DDBJ databases">
        <authorList>
            <person name="Corre E."/>
            <person name="Pelletier E."/>
            <person name="Niang G."/>
            <person name="Scheremetjew M."/>
            <person name="Finn R."/>
            <person name="Kale V."/>
            <person name="Holt S."/>
            <person name="Cochrane G."/>
            <person name="Meng A."/>
            <person name="Brown T."/>
            <person name="Cohen L."/>
        </authorList>
    </citation>
    <scope>NUCLEOTIDE SEQUENCE</scope>
    <source>
        <strain evidence="3">CCMP2084</strain>
    </source>
</reference>
<keyword evidence="2" id="KW-0732">Signal</keyword>
<evidence type="ECO:0000256" key="2">
    <source>
        <dbReference type="SAM" id="SignalP"/>
    </source>
</evidence>
<feature type="chain" id="PRO_5030890010" evidence="2">
    <location>
        <begin position="25"/>
        <end position="226"/>
    </location>
</feature>
<feature type="transmembrane region" description="Helical" evidence="1">
    <location>
        <begin position="204"/>
        <end position="225"/>
    </location>
</feature>
<proteinExistence type="predicted"/>
<gene>
    <name evidence="3" type="ORF">ASEP1449_LOCUS1836</name>
</gene>
<protein>
    <submittedName>
        <fullName evidence="3">Uncharacterized protein</fullName>
    </submittedName>
</protein>
<evidence type="ECO:0000256" key="1">
    <source>
        <dbReference type="SAM" id="Phobius"/>
    </source>
</evidence>
<keyword evidence="1" id="KW-0472">Membrane</keyword>
<name>A0A7S2U6Y4_9STRA</name>
<dbReference type="AlphaFoldDB" id="A0A7S2U6Y4"/>
<keyword evidence="1" id="KW-1133">Transmembrane helix</keyword>